<name>A0A7K0K2E2_9ACTO</name>
<organism evidence="7 8">
    <name type="scientific">Mobiluncus porci</name>
    <dbReference type="NCBI Taxonomy" id="2652278"/>
    <lineage>
        <taxon>Bacteria</taxon>
        <taxon>Bacillati</taxon>
        <taxon>Actinomycetota</taxon>
        <taxon>Actinomycetes</taxon>
        <taxon>Actinomycetales</taxon>
        <taxon>Actinomycetaceae</taxon>
        <taxon>Mobiluncus</taxon>
    </lineage>
</organism>
<comment type="caution">
    <text evidence="7">The sequence shown here is derived from an EMBL/GenBank/DDBJ whole genome shotgun (WGS) entry which is preliminary data.</text>
</comment>
<comment type="similarity">
    <text evidence="1 4 5">Belongs to the tRNA pseudouridine synthase TruA family.</text>
</comment>
<dbReference type="Gene3D" id="3.30.70.580">
    <property type="entry name" value="Pseudouridine synthase I, catalytic domain, N-terminal subdomain"/>
    <property type="match status" value="1"/>
</dbReference>
<dbReference type="GO" id="GO:0160147">
    <property type="term" value="F:tRNA pseudouridine(38-40) synthase activity"/>
    <property type="evidence" value="ECO:0007669"/>
    <property type="project" value="UniProtKB-EC"/>
</dbReference>
<dbReference type="InterPro" id="IPR020094">
    <property type="entry name" value="TruA/RsuA/RluB/E/F_N"/>
</dbReference>
<feature type="domain" description="Pseudouridine synthase I TruA alpha/beta" evidence="6">
    <location>
        <begin position="208"/>
        <end position="336"/>
    </location>
</feature>
<reference evidence="7 8" key="1">
    <citation type="submission" date="2019-08" db="EMBL/GenBank/DDBJ databases">
        <title>In-depth cultivation of the pig gut microbiome towards novel bacterial diversity and tailored functional studies.</title>
        <authorList>
            <person name="Wylensek D."/>
            <person name="Hitch T.C.A."/>
            <person name="Clavel T."/>
        </authorList>
    </citation>
    <scope>NUCLEOTIDE SEQUENCE [LARGE SCALE GENOMIC DNA]</scope>
    <source>
        <strain evidence="7 8">RF-GAM-744-WT-7</strain>
    </source>
</reference>
<evidence type="ECO:0000256" key="1">
    <source>
        <dbReference type="ARBA" id="ARBA00009375"/>
    </source>
</evidence>
<dbReference type="EMBL" id="VUMY01000007">
    <property type="protein sequence ID" value="MST49588.1"/>
    <property type="molecule type" value="Genomic_DNA"/>
</dbReference>
<comment type="function">
    <text evidence="4">Formation of pseudouridine at positions 38, 39 and 40 in the anticodon stem and loop of transfer RNAs.</text>
</comment>
<evidence type="ECO:0000313" key="7">
    <source>
        <dbReference type="EMBL" id="MST49588.1"/>
    </source>
</evidence>
<gene>
    <name evidence="4" type="primary">truA</name>
    <name evidence="7" type="ORF">FYJ63_04975</name>
</gene>
<dbReference type="HAMAP" id="MF_00171">
    <property type="entry name" value="TruA"/>
    <property type="match status" value="1"/>
</dbReference>
<dbReference type="Gene3D" id="3.30.70.660">
    <property type="entry name" value="Pseudouridine synthase I, catalytic domain, C-terminal subdomain"/>
    <property type="match status" value="1"/>
</dbReference>
<dbReference type="PANTHER" id="PTHR11142">
    <property type="entry name" value="PSEUDOURIDYLATE SYNTHASE"/>
    <property type="match status" value="1"/>
</dbReference>
<dbReference type="SUPFAM" id="SSF55120">
    <property type="entry name" value="Pseudouridine synthase"/>
    <property type="match status" value="1"/>
</dbReference>
<evidence type="ECO:0000256" key="2">
    <source>
        <dbReference type="ARBA" id="ARBA00022694"/>
    </source>
</evidence>
<dbReference type="InterPro" id="IPR020103">
    <property type="entry name" value="PsdUridine_synth_cat_dom_sf"/>
</dbReference>
<dbReference type="PANTHER" id="PTHR11142:SF0">
    <property type="entry name" value="TRNA PSEUDOURIDINE SYNTHASE-LIKE 1"/>
    <property type="match status" value="1"/>
</dbReference>
<comment type="catalytic activity">
    <reaction evidence="4 5">
        <text>uridine(38/39/40) in tRNA = pseudouridine(38/39/40) in tRNA</text>
        <dbReference type="Rhea" id="RHEA:22376"/>
        <dbReference type="Rhea" id="RHEA-COMP:10085"/>
        <dbReference type="Rhea" id="RHEA-COMP:10087"/>
        <dbReference type="ChEBI" id="CHEBI:65314"/>
        <dbReference type="ChEBI" id="CHEBI:65315"/>
        <dbReference type="EC" id="5.4.99.12"/>
    </reaction>
</comment>
<dbReference type="EC" id="5.4.99.12" evidence="4"/>
<dbReference type="CDD" id="cd02570">
    <property type="entry name" value="PseudoU_synth_EcTruA"/>
    <property type="match status" value="1"/>
</dbReference>
<dbReference type="GO" id="GO:0031119">
    <property type="term" value="P:tRNA pseudouridine synthesis"/>
    <property type="evidence" value="ECO:0007669"/>
    <property type="project" value="UniProtKB-UniRule"/>
</dbReference>
<feature type="binding site" evidence="4">
    <location>
        <position position="174"/>
    </location>
    <ligand>
        <name>substrate</name>
    </ligand>
</feature>
<dbReference type="AlphaFoldDB" id="A0A7K0K2E2"/>
<dbReference type="Pfam" id="PF01416">
    <property type="entry name" value="PseudoU_synth_1"/>
    <property type="match status" value="1"/>
</dbReference>
<evidence type="ECO:0000256" key="5">
    <source>
        <dbReference type="RuleBase" id="RU003792"/>
    </source>
</evidence>
<dbReference type="InterPro" id="IPR020095">
    <property type="entry name" value="PsdUridine_synth_TruA_C"/>
</dbReference>
<comment type="caution">
    <text evidence="4">Lacks conserved residue(s) required for the propagation of feature annotation.</text>
</comment>
<sequence>MRIRLDIRYDGGPFHGWARQPGLPTVQGALETALSVVFREPIVLIVAGRTDAGVHATGQVAHFDISAERLETVSSLHSRRRSKVEPSPDCVAEGGARWNRPQDRVAEDSWDPFLKRLESVLHLVLSGNTPDIPGLELGERVAYPPEALDAIVVSAAREVPDVFDARFSALSRRYVYRIVDVPSTHNPLTRGSCWWYTSALDLPAMQQAAAVLLGEHDFAAFCKPREGATTIRTLQELEITRESLEDEPRPGNVICPEERNVCGDEESIPTGEIVLRLKADAFCHSMVRSLVGALTEIGRRRRDVAWLKSALESRQRIPEIPLAPAQGLTLVRVDYPETEAELAARQTQTRQTRSL</sequence>
<dbReference type="Proteomes" id="UP000442535">
    <property type="component" value="Unassembled WGS sequence"/>
</dbReference>
<keyword evidence="2 4" id="KW-0819">tRNA processing</keyword>
<keyword evidence="3 4" id="KW-0413">Isomerase</keyword>
<accession>A0A7K0K2E2</accession>
<dbReference type="RefSeq" id="WP_154544434.1">
    <property type="nucleotide sequence ID" value="NZ_VUMY01000007.1"/>
</dbReference>
<evidence type="ECO:0000256" key="3">
    <source>
        <dbReference type="ARBA" id="ARBA00023235"/>
    </source>
</evidence>
<dbReference type="InterPro" id="IPR001406">
    <property type="entry name" value="PsdUridine_synth_TruA"/>
</dbReference>
<protein>
    <recommendedName>
        <fullName evidence="4">tRNA pseudouridine synthase A</fullName>
        <ecNumber evidence="4">5.4.99.12</ecNumber>
    </recommendedName>
    <alternativeName>
        <fullName evidence="4">tRNA pseudouridine(38-40) synthase</fullName>
    </alternativeName>
    <alternativeName>
        <fullName evidence="4">tRNA pseudouridylate synthase I</fullName>
    </alternativeName>
    <alternativeName>
        <fullName evidence="4">tRNA-uridine isomerase I</fullName>
    </alternativeName>
</protein>
<evidence type="ECO:0000313" key="8">
    <source>
        <dbReference type="Proteomes" id="UP000442535"/>
    </source>
</evidence>
<evidence type="ECO:0000256" key="4">
    <source>
        <dbReference type="HAMAP-Rule" id="MF_00171"/>
    </source>
</evidence>
<dbReference type="InterPro" id="IPR020097">
    <property type="entry name" value="PsdUridine_synth_TruA_a/b_dom"/>
</dbReference>
<evidence type="ECO:0000259" key="6">
    <source>
        <dbReference type="Pfam" id="PF01416"/>
    </source>
</evidence>
<dbReference type="GO" id="GO:0003723">
    <property type="term" value="F:RNA binding"/>
    <property type="evidence" value="ECO:0007669"/>
    <property type="project" value="InterPro"/>
</dbReference>
<comment type="subunit">
    <text evidence="4">Homodimer.</text>
</comment>
<keyword evidence="8" id="KW-1185">Reference proteome</keyword>
<proteinExistence type="inferred from homology"/>
<feature type="active site" description="Nucleophile" evidence="4">
    <location>
        <position position="51"/>
    </location>
</feature>